<evidence type="ECO:0000256" key="5">
    <source>
        <dbReference type="ARBA" id="ARBA00022989"/>
    </source>
</evidence>
<keyword evidence="6 7" id="KW-0472">Membrane</keyword>
<dbReference type="NCBIfam" id="NF008049">
    <property type="entry name" value="PRK10782.1"/>
    <property type="match status" value="1"/>
</dbReference>
<organism evidence="9 10">
    <name type="scientific">Motilimonas cestriensis</name>
    <dbReference type="NCBI Taxonomy" id="2742685"/>
    <lineage>
        <taxon>Bacteria</taxon>
        <taxon>Pseudomonadati</taxon>
        <taxon>Pseudomonadota</taxon>
        <taxon>Gammaproteobacteria</taxon>
        <taxon>Alteromonadales</taxon>
        <taxon>Alteromonadales genera incertae sedis</taxon>
        <taxon>Motilimonas</taxon>
    </lineage>
</organism>
<comment type="similarity">
    <text evidence="7">Belongs to the binding-protein-dependent transport system permease family.</text>
</comment>
<dbReference type="SUPFAM" id="SSF161098">
    <property type="entry name" value="MetI-like"/>
    <property type="match status" value="1"/>
</dbReference>
<comment type="subcellular location">
    <subcellularLocation>
        <location evidence="1 7">Cell membrane</location>
        <topology evidence="1 7">Multi-pass membrane protein</topology>
    </subcellularLocation>
</comment>
<dbReference type="InterPro" id="IPR051322">
    <property type="entry name" value="AA_ABC_Transporter_Permease"/>
</dbReference>
<dbReference type="Proteomes" id="UP001201273">
    <property type="component" value="Unassembled WGS sequence"/>
</dbReference>
<dbReference type="InterPro" id="IPR035906">
    <property type="entry name" value="MetI-like_sf"/>
</dbReference>
<dbReference type="PANTHER" id="PTHR30450:SF1">
    <property type="entry name" value="D-METHIONINE TRANSPORT SYSTEM PERMEASE PROTEIN METI-RELATED"/>
    <property type="match status" value="1"/>
</dbReference>
<evidence type="ECO:0000313" key="10">
    <source>
        <dbReference type="Proteomes" id="UP001201273"/>
    </source>
</evidence>
<evidence type="ECO:0000256" key="1">
    <source>
        <dbReference type="ARBA" id="ARBA00004651"/>
    </source>
</evidence>
<keyword evidence="10" id="KW-1185">Reference proteome</keyword>
<gene>
    <name evidence="9" type="ORF">K6Y31_10895</name>
</gene>
<evidence type="ECO:0000256" key="6">
    <source>
        <dbReference type="ARBA" id="ARBA00023136"/>
    </source>
</evidence>
<accession>A0ABS8W8I8</accession>
<feature type="transmembrane region" description="Helical" evidence="7">
    <location>
        <begin position="54"/>
        <end position="75"/>
    </location>
</feature>
<dbReference type="Pfam" id="PF00528">
    <property type="entry name" value="BPD_transp_1"/>
    <property type="match status" value="1"/>
</dbReference>
<feature type="transmembrane region" description="Helical" evidence="7">
    <location>
        <begin position="12"/>
        <end position="34"/>
    </location>
</feature>
<dbReference type="CDD" id="cd06261">
    <property type="entry name" value="TM_PBP2"/>
    <property type="match status" value="1"/>
</dbReference>
<evidence type="ECO:0000256" key="4">
    <source>
        <dbReference type="ARBA" id="ARBA00022692"/>
    </source>
</evidence>
<dbReference type="PANTHER" id="PTHR30450">
    <property type="entry name" value="ABC TRANSPORTER PERMEASE"/>
    <property type="match status" value="1"/>
</dbReference>
<feature type="transmembrane region" description="Helical" evidence="7">
    <location>
        <begin position="188"/>
        <end position="211"/>
    </location>
</feature>
<evidence type="ECO:0000313" key="9">
    <source>
        <dbReference type="EMBL" id="MCE2595321.1"/>
    </source>
</evidence>
<keyword evidence="2 7" id="KW-0813">Transport</keyword>
<feature type="transmembrane region" description="Helical" evidence="7">
    <location>
        <begin position="87"/>
        <end position="108"/>
    </location>
</feature>
<evidence type="ECO:0000259" key="8">
    <source>
        <dbReference type="PROSITE" id="PS50928"/>
    </source>
</evidence>
<dbReference type="InterPro" id="IPR000515">
    <property type="entry name" value="MetI-like"/>
</dbReference>
<sequence>MSEAMISLLTQAFGETLMMVGLSGLISCLFGIPLGVLLHNTKAGELWANPTLNHILGISVNIGRSVPFIILLVAIIPLTRIIVGSSIGTLAATVPLTIAAIPFVARLIEGALMEVPSGLVEAANAMGATPLQIICKVCLPEALPGIINSITITLVTLVNYSAMAGAVGGGGLGDVGIRYGFHRFEPQILIITVIVLIALVQVIQMLGDYLVNKVDHR</sequence>
<comment type="caution">
    <text evidence="9">The sequence shown here is derived from an EMBL/GenBank/DDBJ whole genome shotgun (WGS) entry which is preliminary data.</text>
</comment>
<keyword evidence="5 7" id="KW-1133">Transmembrane helix</keyword>
<proteinExistence type="inferred from homology"/>
<evidence type="ECO:0000256" key="2">
    <source>
        <dbReference type="ARBA" id="ARBA00022448"/>
    </source>
</evidence>
<reference evidence="9 10" key="1">
    <citation type="journal article" date="2022" name="Environ. Microbiol. Rep.">
        <title>Eco-phylogenetic analyses reveal divergent evolution of vitamin B12 metabolism in the marine bacterial family 'Psychromonadaceae'.</title>
        <authorList>
            <person name="Jin X."/>
            <person name="Yang Y."/>
            <person name="Cao H."/>
            <person name="Gao B."/>
            <person name="Zhao Z."/>
        </authorList>
    </citation>
    <scope>NUCLEOTIDE SEQUENCE [LARGE SCALE GENOMIC DNA]</scope>
    <source>
        <strain evidence="9 10">MKS20</strain>
    </source>
</reference>
<evidence type="ECO:0000256" key="7">
    <source>
        <dbReference type="RuleBase" id="RU363032"/>
    </source>
</evidence>
<dbReference type="Gene3D" id="1.10.3720.10">
    <property type="entry name" value="MetI-like"/>
    <property type="match status" value="1"/>
</dbReference>
<keyword evidence="4 7" id="KW-0812">Transmembrane</keyword>
<dbReference type="PROSITE" id="PS50928">
    <property type="entry name" value="ABC_TM1"/>
    <property type="match status" value="1"/>
</dbReference>
<dbReference type="RefSeq" id="WP_233052811.1">
    <property type="nucleotide sequence ID" value="NZ_JAIMJA010000010.1"/>
</dbReference>
<evidence type="ECO:0000256" key="3">
    <source>
        <dbReference type="ARBA" id="ARBA00022475"/>
    </source>
</evidence>
<dbReference type="EMBL" id="JAIMJA010000010">
    <property type="protein sequence ID" value="MCE2595321.1"/>
    <property type="molecule type" value="Genomic_DNA"/>
</dbReference>
<name>A0ABS8W8I8_9GAMM</name>
<protein>
    <submittedName>
        <fullName evidence="9">ABC transporter permease</fullName>
    </submittedName>
</protein>
<feature type="domain" description="ABC transmembrane type-1" evidence="8">
    <location>
        <begin position="13"/>
        <end position="207"/>
    </location>
</feature>
<keyword evidence="3" id="KW-1003">Cell membrane</keyword>